<dbReference type="RefSeq" id="WP_319834967.1">
    <property type="nucleotide sequence ID" value="NZ_CP138858.1"/>
</dbReference>
<evidence type="ECO:0000313" key="2">
    <source>
        <dbReference type="Proteomes" id="UP001324993"/>
    </source>
</evidence>
<proteinExistence type="predicted"/>
<dbReference type="Proteomes" id="UP001324993">
    <property type="component" value="Chromosome"/>
</dbReference>
<evidence type="ECO:0008006" key="3">
    <source>
        <dbReference type="Google" id="ProtNLM"/>
    </source>
</evidence>
<gene>
    <name evidence="1" type="ORF">SH580_10680</name>
</gene>
<protein>
    <recommendedName>
        <fullName evidence="3">Type 4 fimbrial biogenesis protein PilX N-terminal domain-containing protein</fullName>
    </recommendedName>
</protein>
<reference evidence="1 2" key="1">
    <citation type="submission" date="2023-11" db="EMBL/GenBank/DDBJ databases">
        <title>Coraliomargarita sp. nov., isolated from marine algae.</title>
        <authorList>
            <person name="Lee J.K."/>
            <person name="Baek J.H."/>
            <person name="Kim J.M."/>
            <person name="Choi D.G."/>
            <person name="Jeon C.O."/>
        </authorList>
    </citation>
    <scope>NUCLEOTIDE SEQUENCE [LARGE SCALE GENOMIC DNA]</scope>
    <source>
        <strain evidence="1 2">J2-16</strain>
    </source>
</reference>
<evidence type="ECO:0000313" key="1">
    <source>
        <dbReference type="EMBL" id="WPJ98164.1"/>
    </source>
</evidence>
<sequence length="762" mass="82686">MKHRMNTYRSTKSGSVLLMVLAVASAVAIIAFSLLGTTSTASRIAEQHVARLQAESAAEALLEYGVAQLADQLESKTSFTENELQPGKSPLVIPDSATEFFAGSNVKMDSLELRAGVLPSGDWEYISPIDLLYEYDELAGKIVFSREVELYSKATVQSDLGRDVTVYLTETFVVRDAPLFTNAIFYNSDLVFNPGYDTDVVGPTHTNGNLSVEVNSGYDLSFYGKVTVVGDLTRANSSGGGGGIYFSSSFDPMTLAAMGSGSSTLDSSSSNWLEAATDRWNGFVQDSAMEVETQNVVAFNDYTPDDPNTPANERDNSAYALIEPLLPADHADRKSDSVRNQKMEYKAGLIIKLEPGGVLKGYAPVRENAAVASSAPTVDSDGNIQYTEVKLPADIIGDPDPTFSSIEASQPEYYSTEETTVAESYTYTTGRGRDRETHTGYTYTTTTTVASGLYDHRENRAVDTVALDVERLKHYIEAKDNSSTGFDGTFDVEKQWNGVVYVEFPTSLSTTDGVYDYGTSTNNYNVVAAVDSDTSGTEMALMIIDAKEVPEPTGVVEEGFTLASNAPTYLVGSFNADGVPHANDSTEPDDSSEPPAAILVDSLTLLSDNWESNRANTLVDGRSEIQEDRPASSYIEVAAAIVTGTPNDLPSGASYPTTDASRPYSLGVINLPRFLEYWGSSRTVTIRGSLVSLFESEVRPDGAPTNFNDYYVPPTRDWGYSTLFSEGRFPPGTPVIRNYRRLNFSSITKSEYEAAIEDLDKL</sequence>
<dbReference type="EMBL" id="CP138858">
    <property type="protein sequence ID" value="WPJ98164.1"/>
    <property type="molecule type" value="Genomic_DNA"/>
</dbReference>
<accession>A0ABZ0RYU0</accession>
<organism evidence="1 2">
    <name type="scientific">Coraliomargarita algicola</name>
    <dbReference type="NCBI Taxonomy" id="3092156"/>
    <lineage>
        <taxon>Bacteria</taxon>
        <taxon>Pseudomonadati</taxon>
        <taxon>Verrucomicrobiota</taxon>
        <taxon>Opitutia</taxon>
        <taxon>Puniceicoccales</taxon>
        <taxon>Coraliomargaritaceae</taxon>
        <taxon>Coraliomargarita</taxon>
    </lineage>
</organism>
<name>A0ABZ0RYU0_9BACT</name>
<keyword evidence="2" id="KW-1185">Reference proteome</keyword>